<dbReference type="CDD" id="cd06529">
    <property type="entry name" value="S24_LexA-like"/>
    <property type="match status" value="1"/>
</dbReference>
<keyword evidence="4 7" id="KW-0068">Autocatalytic cleavage</keyword>
<dbReference type="SUPFAM" id="SSF47413">
    <property type="entry name" value="lambda repressor-like DNA-binding domains"/>
    <property type="match status" value="1"/>
</dbReference>
<keyword evidence="6" id="KW-0742">SOS response</keyword>
<sequence>MELKDIIKDYKYRFQLTNDEIAQKLGVTKSTVSRWISGDVKRIQDETLKRLNDLLGYDVEPIIKGTSIHLKRPILGYAKAGYDMYGENNYMGEEEVTEEDFYKGDYFLQIQGDSMTGSGIMDGDLALIKQCSYVSTGDIAVVMIGGEEVTVKRIIKKPDMLILEATNPLVENRYFSNEEVATLPVRIIGKVVYTKTYF</sequence>
<dbReference type="InterPro" id="IPR050077">
    <property type="entry name" value="LexA_repressor"/>
</dbReference>
<comment type="caution">
    <text evidence="9">The sequence shown here is derived from an EMBL/GenBank/DDBJ whole genome shotgun (WGS) entry which is preliminary data.</text>
</comment>
<dbReference type="GO" id="GO:0016787">
    <property type="term" value="F:hydrolase activity"/>
    <property type="evidence" value="ECO:0007669"/>
    <property type="project" value="UniProtKB-KW"/>
</dbReference>
<dbReference type="InterPro" id="IPR010982">
    <property type="entry name" value="Lambda_DNA-bd_dom_sf"/>
</dbReference>
<organism evidence="9 10">
    <name type="scientific">Massilimicrobiota timonensis</name>
    <dbReference type="NCBI Taxonomy" id="1776392"/>
    <lineage>
        <taxon>Bacteria</taxon>
        <taxon>Bacillati</taxon>
        <taxon>Bacillota</taxon>
        <taxon>Erysipelotrichia</taxon>
        <taxon>Erysipelotrichales</taxon>
        <taxon>Erysipelotrichaceae</taxon>
        <taxon>Massilimicrobiota</taxon>
    </lineage>
</organism>
<accession>A0A1Y4T333</accession>
<evidence type="ECO:0000313" key="10">
    <source>
        <dbReference type="Proteomes" id="UP000195305"/>
    </source>
</evidence>
<evidence type="ECO:0000256" key="5">
    <source>
        <dbReference type="ARBA" id="ARBA00023204"/>
    </source>
</evidence>
<evidence type="ECO:0000313" key="9">
    <source>
        <dbReference type="EMBL" id="OUQ36607.1"/>
    </source>
</evidence>
<dbReference type="PRINTS" id="PR00726">
    <property type="entry name" value="LEXASERPTASE"/>
</dbReference>
<gene>
    <name evidence="9" type="ORF">B5E75_00260</name>
</gene>
<keyword evidence="2" id="KW-0227">DNA damage</keyword>
<dbReference type="AlphaFoldDB" id="A0A1Y4T333"/>
<dbReference type="Gene3D" id="2.10.109.10">
    <property type="entry name" value="Umud Fragment, subunit A"/>
    <property type="match status" value="1"/>
</dbReference>
<dbReference type="PROSITE" id="PS50943">
    <property type="entry name" value="HTH_CROC1"/>
    <property type="match status" value="1"/>
</dbReference>
<keyword evidence="3 7" id="KW-0378">Hydrolase</keyword>
<evidence type="ECO:0000256" key="7">
    <source>
        <dbReference type="RuleBase" id="RU003991"/>
    </source>
</evidence>
<dbReference type="Pfam" id="PF00717">
    <property type="entry name" value="Peptidase_S24"/>
    <property type="match status" value="1"/>
</dbReference>
<feature type="domain" description="HTH cro/C1-type" evidence="8">
    <location>
        <begin position="20"/>
        <end position="62"/>
    </location>
</feature>
<dbReference type="Pfam" id="PF01381">
    <property type="entry name" value="HTH_3"/>
    <property type="match status" value="1"/>
</dbReference>
<comment type="similarity">
    <text evidence="1 7">Belongs to the peptidase S24 family.</text>
</comment>
<dbReference type="GO" id="GO:0006281">
    <property type="term" value="P:DNA repair"/>
    <property type="evidence" value="ECO:0007669"/>
    <property type="project" value="UniProtKB-KW"/>
</dbReference>
<dbReference type="OrthoDB" id="9802364at2"/>
<evidence type="ECO:0000256" key="2">
    <source>
        <dbReference type="ARBA" id="ARBA00022763"/>
    </source>
</evidence>
<evidence type="ECO:0000256" key="3">
    <source>
        <dbReference type="ARBA" id="ARBA00022801"/>
    </source>
</evidence>
<dbReference type="InterPro" id="IPR039418">
    <property type="entry name" value="LexA-like"/>
</dbReference>
<dbReference type="InterPro" id="IPR006197">
    <property type="entry name" value="Peptidase_S24_LexA"/>
</dbReference>
<name>A0A1Y4T333_9FIRM</name>
<proteinExistence type="inferred from homology"/>
<dbReference type="CDD" id="cd00093">
    <property type="entry name" value="HTH_XRE"/>
    <property type="match status" value="1"/>
</dbReference>
<dbReference type="InterPro" id="IPR036286">
    <property type="entry name" value="LexA/Signal_pep-like_sf"/>
</dbReference>
<keyword evidence="5" id="KW-0234">DNA repair</keyword>
<dbReference type="InterPro" id="IPR015927">
    <property type="entry name" value="Peptidase_S24_S26A/B/C"/>
</dbReference>
<dbReference type="Gene3D" id="1.10.260.40">
    <property type="entry name" value="lambda repressor-like DNA-binding domains"/>
    <property type="match status" value="1"/>
</dbReference>
<evidence type="ECO:0000256" key="6">
    <source>
        <dbReference type="ARBA" id="ARBA00023236"/>
    </source>
</evidence>
<protein>
    <submittedName>
        <fullName evidence="9">LexA repressor</fullName>
    </submittedName>
</protein>
<dbReference type="GO" id="GO:0006355">
    <property type="term" value="P:regulation of DNA-templated transcription"/>
    <property type="evidence" value="ECO:0007669"/>
    <property type="project" value="InterPro"/>
</dbReference>
<dbReference type="EMBL" id="NFLJ01000001">
    <property type="protein sequence ID" value="OUQ36607.1"/>
    <property type="molecule type" value="Genomic_DNA"/>
</dbReference>
<evidence type="ECO:0000259" key="8">
    <source>
        <dbReference type="PROSITE" id="PS50943"/>
    </source>
</evidence>
<dbReference type="GO" id="GO:0009432">
    <property type="term" value="P:SOS response"/>
    <property type="evidence" value="ECO:0007669"/>
    <property type="project" value="UniProtKB-KW"/>
</dbReference>
<reference evidence="9 10" key="1">
    <citation type="journal article" date="2018" name="BMC Genomics">
        <title>Whole genome sequencing and function prediction of 133 gut anaerobes isolated from chicken caecum in pure cultures.</title>
        <authorList>
            <person name="Medvecky M."/>
            <person name="Cejkova D."/>
            <person name="Polansky O."/>
            <person name="Karasova D."/>
            <person name="Kubasova T."/>
            <person name="Cizek A."/>
            <person name="Rychlik I."/>
        </authorList>
    </citation>
    <scope>NUCLEOTIDE SEQUENCE [LARGE SCALE GENOMIC DNA]</scope>
    <source>
        <strain evidence="9 10">An13</strain>
    </source>
</reference>
<dbReference type="RefSeq" id="WP_087356825.1">
    <property type="nucleotide sequence ID" value="NZ_AP031415.1"/>
</dbReference>
<dbReference type="InterPro" id="IPR001387">
    <property type="entry name" value="Cro/C1-type_HTH"/>
</dbReference>
<dbReference type="Proteomes" id="UP000195305">
    <property type="component" value="Unassembled WGS sequence"/>
</dbReference>
<dbReference type="PANTHER" id="PTHR33516:SF2">
    <property type="entry name" value="LEXA REPRESSOR-RELATED"/>
    <property type="match status" value="1"/>
</dbReference>
<dbReference type="PANTHER" id="PTHR33516">
    <property type="entry name" value="LEXA REPRESSOR"/>
    <property type="match status" value="1"/>
</dbReference>
<dbReference type="GO" id="GO:0003677">
    <property type="term" value="F:DNA binding"/>
    <property type="evidence" value="ECO:0007669"/>
    <property type="project" value="InterPro"/>
</dbReference>
<evidence type="ECO:0000256" key="1">
    <source>
        <dbReference type="ARBA" id="ARBA00007484"/>
    </source>
</evidence>
<evidence type="ECO:0000256" key="4">
    <source>
        <dbReference type="ARBA" id="ARBA00022813"/>
    </source>
</evidence>
<dbReference type="SUPFAM" id="SSF51306">
    <property type="entry name" value="LexA/Signal peptidase"/>
    <property type="match status" value="1"/>
</dbReference>
<keyword evidence="10" id="KW-1185">Reference proteome</keyword>